<evidence type="ECO:0000313" key="1">
    <source>
        <dbReference type="EMBL" id="ELS61501.1"/>
    </source>
</evidence>
<accession>A0A9W5PDC2</accession>
<gene>
    <name evidence="1" type="ORF">BSI_18740</name>
</gene>
<name>A0A9W5PDC2_9BACI</name>
<dbReference type="EMBL" id="AMXN01000003">
    <property type="protein sequence ID" value="ELS61501.1"/>
    <property type="molecule type" value="Genomic_DNA"/>
</dbReference>
<protein>
    <submittedName>
        <fullName evidence="1">Uncharacterized protein</fullName>
    </submittedName>
</protein>
<keyword evidence="2" id="KW-1185">Reference proteome</keyword>
<comment type="caution">
    <text evidence="1">The sequence shown here is derived from an EMBL/GenBank/DDBJ whole genome shotgun (WGS) entry which is preliminary data.</text>
</comment>
<reference evidence="1 2" key="1">
    <citation type="journal article" date="2014" name="Syst. Appl. Microbiol.">
        <title>Genomic insights into the taxonomic status of the three subspecies of Bacillus subtilis.</title>
        <authorList>
            <person name="Yi H."/>
            <person name="Chun J."/>
            <person name="Cha C.J."/>
        </authorList>
    </citation>
    <scope>NUCLEOTIDE SEQUENCE [LARGE SCALE GENOMIC DNA]</scope>
    <source>
        <strain evidence="1 2">KCTC 13429</strain>
    </source>
</reference>
<dbReference type="AlphaFoldDB" id="A0A9W5PDC2"/>
<proteinExistence type="predicted"/>
<dbReference type="Proteomes" id="UP000011182">
    <property type="component" value="Unassembled WGS sequence"/>
</dbReference>
<organism evidence="1 2">
    <name type="scientific">Bacillus inaquosorum KCTC 13429</name>
    <dbReference type="NCBI Taxonomy" id="1236548"/>
    <lineage>
        <taxon>Bacteria</taxon>
        <taxon>Bacillati</taxon>
        <taxon>Bacillota</taxon>
        <taxon>Bacilli</taxon>
        <taxon>Bacillales</taxon>
        <taxon>Bacillaceae</taxon>
        <taxon>Bacillus</taxon>
    </lineage>
</organism>
<dbReference type="RefSeq" id="WP_003238411.1">
    <property type="nucleotide sequence ID" value="NZ_AMXN01000003.1"/>
</dbReference>
<sequence>MMVKYLGAENIQKLLLFITPEILTEMISNIRAKDKDNPENNRGLNVFFHELAHVNDPVNFSVNDFNAKGTDLAIVPLALMVWKEYFANRIANEMYPTIEFNSYNNLIKIISRLFNGEMGKIK</sequence>
<evidence type="ECO:0000313" key="2">
    <source>
        <dbReference type="Proteomes" id="UP000011182"/>
    </source>
</evidence>